<protein>
    <recommendedName>
        <fullName evidence="3">Bacteriocin</fullName>
    </recommendedName>
</protein>
<gene>
    <name evidence="1" type="ORF">H8784_10955</name>
</gene>
<comment type="caution">
    <text evidence="1">The sequence shown here is derived from an EMBL/GenBank/DDBJ whole genome shotgun (WGS) entry which is preliminary data.</text>
</comment>
<evidence type="ECO:0008006" key="3">
    <source>
        <dbReference type="Google" id="ProtNLM"/>
    </source>
</evidence>
<reference evidence="1 2" key="1">
    <citation type="submission" date="2020-08" db="EMBL/GenBank/DDBJ databases">
        <title>Genome public.</title>
        <authorList>
            <person name="Liu C."/>
            <person name="Sun Q."/>
        </authorList>
    </citation>
    <scope>NUCLEOTIDE SEQUENCE [LARGE SCALE GENOMIC DNA]</scope>
    <source>
        <strain evidence="1 2">426_9</strain>
    </source>
</reference>
<dbReference type="EMBL" id="JACRTI010000024">
    <property type="protein sequence ID" value="MBC8602232.1"/>
    <property type="molecule type" value="Genomic_DNA"/>
</dbReference>
<keyword evidence="2" id="KW-1185">Reference proteome</keyword>
<proteinExistence type="predicted"/>
<evidence type="ECO:0000313" key="1">
    <source>
        <dbReference type="EMBL" id="MBC8602232.1"/>
    </source>
</evidence>
<organism evidence="1 2">
    <name type="scientific">Parabacteroides acidifaciens</name>
    <dbReference type="NCBI Taxonomy" id="2290935"/>
    <lineage>
        <taxon>Bacteria</taxon>
        <taxon>Pseudomonadati</taxon>
        <taxon>Bacteroidota</taxon>
        <taxon>Bacteroidia</taxon>
        <taxon>Bacteroidales</taxon>
        <taxon>Tannerellaceae</taxon>
        <taxon>Parabacteroides</taxon>
    </lineage>
</organism>
<name>A0ABR7P390_9BACT</name>
<accession>A0ABR7P390</accession>
<sequence>MKKNQFKEELPKVADNKAADSVEEFLNLDELLEIQGGIENDEDLANCGLGCFLGGIY</sequence>
<dbReference type="Proteomes" id="UP000629596">
    <property type="component" value="Unassembled WGS sequence"/>
</dbReference>
<dbReference type="RefSeq" id="WP_158543369.1">
    <property type="nucleotide sequence ID" value="NZ_JACRTI010000024.1"/>
</dbReference>
<evidence type="ECO:0000313" key="2">
    <source>
        <dbReference type="Proteomes" id="UP000629596"/>
    </source>
</evidence>